<dbReference type="EMBL" id="JQFZ01000002">
    <property type="protein sequence ID" value="KGO63396.1"/>
    <property type="molecule type" value="Genomic_DNA"/>
</dbReference>
<dbReference type="Proteomes" id="UP000030143">
    <property type="component" value="Unassembled WGS sequence"/>
</dbReference>
<dbReference type="HOGENOM" id="CLU_654002_0_0_1"/>
<dbReference type="RefSeq" id="XP_016603816.1">
    <property type="nucleotide sequence ID" value="XM_016738462.1"/>
</dbReference>
<reference evidence="1 2" key="1">
    <citation type="journal article" date="2015" name="Mol. Plant Microbe Interact.">
        <title>Genome, transcriptome, and functional analyses of Penicillium expansum provide new insights into secondary metabolism and pathogenicity.</title>
        <authorList>
            <person name="Ballester A.R."/>
            <person name="Marcet-Houben M."/>
            <person name="Levin E."/>
            <person name="Sela N."/>
            <person name="Selma-Lazaro C."/>
            <person name="Carmona L."/>
            <person name="Wisniewski M."/>
            <person name="Droby S."/>
            <person name="Gonzalez-Candelas L."/>
            <person name="Gabaldon T."/>
        </authorList>
    </citation>
    <scope>NUCLEOTIDE SEQUENCE [LARGE SCALE GENOMIC DNA]</scope>
    <source>
        <strain evidence="1 2">MD-8</strain>
    </source>
</reference>
<comment type="caution">
    <text evidence="1">The sequence shown here is derived from an EMBL/GenBank/DDBJ whole genome shotgun (WGS) entry which is preliminary data.</text>
</comment>
<protein>
    <submittedName>
        <fullName evidence="1">Uncharacterized protein</fullName>
    </submittedName>
</protein>
<evidence type="ECO:0000313" key="2">
    <source>
        <dbReference type="Proteomes" id="UP000030143"/>
    </source>
</evidence>
<dbReference type="VEuPathDB" id="FungiDB:PEXP_071970"/>
<accession>A0A0A2KV25</accession>
<dbReference type="STRING" id="27334.A0A0A2KV25"/>
<dbReference type="AlphaFoldDB" id="A0A0A2KV25"/>
<gene>
    <name evidence="1" type="ORF">PEX2_011850</name>
</gene>
<name>A0A0A2KV25_PENEN</name>
<proteinExistence type="predicted"/>
<sequence>MKSWPAITSDLINTVNKQLAKEALATAPVIVHKHKPEPSITLARPVTAVAAADSIDVTVIAAADTEEVLKLPCLATLKLDDNQVDQVLPITNVQAGFVALSIDPEYYDTTRLQCAVDTELPRYNCLTVFMSVEHHIAPFAQCILSPSVARIPKAEHPESPRGHCVMITSIFNGVYDDTQINFLFYAVLAEYAKPGPTLLMELLWIRASVELELIYDWIQTVMYGAGRLAGVRGSRLGERQPVAEHYSQTQPPGSRRSTFAAMSTNMLMVAEAAWASVLAQTFLDTIRANAIAGKKLFGVKFDTVLTTGAAKLHSVHSAKTLTSREACSLLAAHRIEAHPFLPAVSDAPSNAHGYRFDSILLVEAPTLEEVHDPLRQLPGFNFDENLMARFRKVNVDFLLTTRLWPRSLQWHERVLRPLRV</sequence>
<keyword evidence="2" id="KW-1185">Reference proteome</keyword>
<dbReference type="PhylomeDB" id="A0A0A2KV25"/>
<organism evidence="1 2">
    <name type="scientific">Penicillium expansum</name>
    <name type="common">Blue mold rot fungus</name>
    <dbReference type="NCBI Taxonomy" id="27334"/>
    <lineage>
        <taxon>Eukaryota</taxon>
        <taxon>Fungi</taxon>
        <taxon>Dikarya</taxon>
        <taxon>Ascomycota</taxon>
        <taxon>Pezizomycotina</taxon>
        <taxon>Eurotiomycetes</taxon>
        <taxon>Eurotiomycetidae</taxon>
        <taxon>Eurotiales</taxon>
        <taxon>Aspergillaceae</taxon>
        <taxon>Penicillium</taxon>
    </lineage>
</organism>
<dbReference type="GeneID" id="27673881"/>
<evidence type="ECO:0000313" key="1">
    <source>
        <dbReference type="EMBL" id="KGO63396.1"/>
    </source>
</evidence>
<dbReference type="OrthoDB" id="416786at2759"/>